<keyword evidence="13" id="KW-0902">Two-component regulatory system</keyword>
<comment type="catalytic activity">
    <reaction evidence="1">
        <text>ATP + protein L-histidine = ADP + protein N-phospho-L-histidine.</text>
        <dbReference type="EC" id="2.7.13.3"/>
    </reaction>
</comment>
<dbReference type="SUPFAM" id="SSF55874">
    <property type="entry name" value="ATPase domain of HSP90 chaperone/DNA topoisomerase II/histidine kinase"/>
    <property type="match status" value="1"/>
</dbReference>
<dbReference type="GO" id="GO:0005524">
    <property type="term" value="F:ATP binding"/>
    <property type="evidence" value="ECO:0007669"/>
    <property type="project" value="UniProtKB-KW"/>
</dbReference>
<dbReference type="InterPro" id="IPR036097">
    <property type="entry name" value="HisK_dim/P_sf"/>
</dbReference>
<dbReference type="SMART" id="SM00387">
    <property type="entry name" value="HATPase_c"/>
    <property type="match status" value="1"/>
</dbReference>
<protein>
    <recommendedName>
        <fullName evidence="3">histidine kinase</fullName>
        <ecNumber evidence="3">2.7.13.3</ecNumber>
    </recommendedName>
</protein>
<proteinExistence type="predicted"/>
<evidence type="ECO:0000256" key="9">
    <source>
        <dbReference type="ARBA" id="ARBA00022741"/>
    </source>
</evidence>
<evidence type="ECO:0000313" key="18">
    <source>
        <dbReference type="EMBL" id="MFD1951860.1"/>
    </source>
</evidence>
<dbReference type="InterPro" id="IPR003594">
    <property type="entry name" value="HATPase_dom"/>
</dbReference>
<evidence type="ECO:0000256" key="8">
    <source>
        <dbReference type="ARBA" id="ARBA00022692"/>
    </source>
</evidence>
<dbReference type="InterPro" id="IPR036890">
    <property type="entry name" value="HATPase_C_sf"/>
</dbReference>
<dbReference type="EMBL" id="JBHUGS010000003">
    <property type="protein sequence ID" value="MFD1951860.1"/>
    <property type="molecule type" value="Genomic_DNA"/>
</dbReference>
<dbReference type="InterPro" id="IPR005467">
    <property type="entry name" value="His_kinase_dom"/>
</dbReference>
<dbReference type="InterPro" id="IPR003660">
    <property type="entry name" value="HAMP_dom"/>
</dbReference>
<evidence type="ECO:0000313" key="19">
    <source>
        <dbReference type="Proteomes" id="UP001597400"/>
    </source>
</evidence>
<dbReference type="Gene3D" id="3.30.565.10">
    <property type="entry name" value="Histidine kinase-like ATPase, C-terminal domain"/>
    <property type="match status" value="1"/>
</dbReference>
<keyword evidence="11 18" id="KW-0067">ATP-binding</keyword>
<dbReference type="Proteomes" id="UP001597400">
    <property type="component" value="Unassembled WGS sequence"/>
</dbReference>
<evidence type="ECO:0000259" key="17">
    <source>
        <dbReference type="PROSITE" id="PS50885"/>
    </source>
</evidence>
<dbReference type="PROSITE" id="PS50109">
    <property type="entry name" value="HIS_KIN"/>
    <property type="match status" value="1"/>
</dbReference>
<dbReference type="SMART" id="SM00388">
    <property type="entry name" value="HisKA"/>
    <property type="match status" value="1"/>
</dbReference>
<keyword evidence="14 15" id="KW-0472">Membrane</keyword>
<organism evidence="18 19">
    <name type="scientific">Sphingomonas arantia</name>
    <dbReference type="NCBI Taxonomy" id="1460676"/>
    <lineage>
        <taxon>Bacteria</taxon>
        <taxon>Pseudomonadati</taxon>
        <taxon>Pseudomonadota</taxon>
        <taxon>Alphaproteobacteria</taxon>
        <taxon>Sphingomonadales</taxon>
        <taxon>Sphingomonadaceae</taxon>
        <taxon>Sphingomonas</taxon>
    </lineage>
</organism>
<evidence type="ECO:0000256" key="13">
    <source>
        <dbReference type="ARBA" id="ARBA00023012"/>
    </source>
</evidence>
<comment type="caution">
    <text evidence="18">The sequence shown here is derived from an EMBL/GenBank/DDBJ whole genome shotgun (WGS) entry which is preliminary data.</text>
</comment>
<feature type="transmembrane region" description="Helical" evidence="15">
    <location>
        <begin position="180"/>
        <end position="200"/>
    </location>
</feature>
<evidence type="ECO:0000256" key="1">
    <source>
        <dbReference type="ARBA" id="ARBA00000085"/>
    </source>
</evidence>
<feature type="transmembrane region" description="Helical" evidence="15">
    <location>
        <begin position="15"/>
        <end position="38"/>
    </location>
</feature>
<keyword evidence="7" id="KW-0808">Transferase</keyword>
<evidence type="ECO:0000256" key="4">
    <source>
        <dbReference type="ARBA" id="ARBA00022475"/>
    </source>
</evidence>
<dbReference type="RefSeq" id="WP_380930759.1">
    <property type="nucleotide sequence ID" value="NZ_JBHUGS010000003.1"/>
</dbReference>
<dbReference type="SUPFAM" id="SSF47384">
    <property type="entry name" value="Homodimeric domain of signal transducing histidine kinase"/>
    <property type="match status" value="1"/>
</dbReference>
<keyword evidence="9" id="KW-0547">Nucleotide-binding</keyword>
<feature type="domain" description="HAMP" evidence="17">
    <location>
        <begin position="198"/>
        <end position="250"/>
    </location>
</feature>
<sequence>MTHPITRLVRFTASLAGRIALILSVGISLALFGALLLAEQGRRAEFHRLRNERVIASTVDVIDRLHRDRAGTLAGLRDNRLVGARLIDKRPIPATVRDEDLTGMLAARIGTAMQPTVGRAPASVCLSNDPFWGRPRAAGFAPPILPDCWLVRFRMDGRPLAVAVALPRLPLPPSWSTDTVFLLLVATAAIALSLLVAALATSPLRRLSAAADAFAGSIDAEPVLETGPSDVRAALATFNLMQERVRAGLRERTRMLAAISHDLQTPLTRLRLRLEQVEDEMLRDRLVADLSATLAMLKRGLDLARSGDSVEDWSMVDLDSLLSSLADDAAEFGHAVRFVDGCSALVRVRPDALTRCLSNLIDNAIKYGGDADIACRRAGRTVIVTVRDHGPGMSDTMLACAFDPFVRADVSRSSGDGTGIGLTIARAQATATGATLTLATHPEGGLLATLTLGAT</sequence>
<evidence type="ECO:0000256" key="15">
    <source>
        <dbReference type="SAM" id="Phobius"/>
    </source>
</evidence>
<dbReference type="CDD" id="cd00082">
    <property type="entry name" value="HisKA"/>
    <property type="match status" value="1"/>
</dbReference>
<reference evidence="19" key="1">
    <citation type="journal article" date="2019" name="Int. J. Syst. Evol. Microbiol.">
        <title>The Global Catalogue of Microorganisms (GCM) 10K type strain sequencing project: providing services to taxonomists for standard genome sequencing and annotation.</title>
        <authorList>
            <consortium name="The Broad Institute Genomics Platform"/>
            <consortium name="The Broad Institute Genome Sequencing Center for Infectious Disease"/>
            <person name="Wu L."/>
            <person name="Ma J."/>
        </authorList>
    </citation>
    <scope>NUCLEOTIDE SEQUENCE [LARGE SCALE GENOMIC DNA]</scope>
    <source>
        <strain evidence="19">CGMCC 1.12702</strain>
    </source>
</reference>
<dbReference type="InterPro" id="IPR050980">
    <property type="entry name" value="2C_sensor_his_kinase"/>
</dbReference>
<dbReference type="PANTHER" id="PTHR44936">
    <property type="entry name" value="SENSOR PROTEIN CREC"/>
    <property type="match status" value="1"/>
</dbReference>
<comment type="subcellular location">
    <subcellularLocation>
        <location evidence="2">Cell inner membrane</location>
        <topology evidence="2">Multi-pass membrane protein</topology>
    </subcellularLocation>
</comment>
<dbReference type="EC" id="2.7.13.3" evidence="3"/>
<keyword evidence="6" id="KW-0597">Phosphoprotein</keyword>
<evidence type="ECO:0000259" key="16">
    <source>
        <dbReference type="PROSITE" id="PS50109"/>
    </source>
</evidence>
<evidence type="ECO:0000256" key="12">
    <source>
        <dbReference type="ARBA" id="ARBA00022989"/>
    </source>
</evidence>
<name>A0ABW4TYQ3_9SPHN</name>
<evidence type="ECO:0000256" key="5">
    <source>
        <dbReference type="ARBA" id="ARBA00022519"/>
    </source>
</evidence>
<keyword evidence="4" id="KW-1003">Cell membrane</keyword>
<keyword evidence="5" id="KW-0997">Cell inner membrane</keyword>
<dbReference type="PANTHER" id="PTHR44936:SF5">
    <property type="entry name" value="SENSOR HISTIDINE KINASE ENVZ"/>
    <property type="match status" value="1"/>
</dbReference>
<dbReference type="InterPro" id="IPR003661">
    <property type="entry name" value="HisK_dim/P_dom"/>
</dbReference>
<evidence type="ECO:0000256" key="6">
    <source>
        <dbReference type="ARBA" id="ARBA00022553"/>
    </source>
</evidence>
<keyword evidence="19" id="KW-1185">Reference proteome</keyword>
<dbReference type="PRINTS" id="PR00344">
    <property type="entry name" value="BCTRLSENSOR"/>
</dbReference>
<keyword evidence="10" id="KW-0418">Kinase</keyword>
<feature type="domain" description="Histidine kinase" evidence="16">
    <location>
        <begin position="258"/>
        <end position="455"/>
    </location>
</feature>
<evidence type="ECO:0000256" key="10">
    <source>
        <dbReference type="ARBA" id="ARBA00022777"/>
    </source>
</evidence>
<gene>
    <name evidence="18" type="ORF">ACFSGX_13890</name>
</gene>
<evidence type="ECO:0000256" key="14">
    <source>
        <dbReference type="ARBA" id="ARBA00023136"/>
    </source>
</evidence>
<dbReference type="InterPro" id="IPR004358">
    <property type="entry name" value="Sig_transdc_His_kin-like_C"/>
</dbReference>
<accession>A0ABW4TYQ3</accession>
<evidence type="ECO:0000256" key="2">
    <source>
        <dbReference type="ARBA" id="ARBA00004429"/>
    </source>
</evidence>
<keyword evidence="12 15" id="KW-1133">Transmembrane helix</keyword>
<dbReference type="Gene3D" id="1.10.287.130">
    <property type="match status" value="1"/>
</dbReference>
<dbReference type="CDD" id="cd00075">
    <property type="entry name" value="HATPase"/>
    <property type="match status" value="1"/>
</dbReference>
<evidence type="ECO:0000256" key="11">
    <source>
        <dbReference type="ARBA" id="ARBA00022840"/>
    </source>
</evidence>
<evidence type="ECO:0000256" key="3">
    <source>
        <dbReference type="ARBA" id="ARBA00012438"/>
    </source>
</evidence>
<dbReference type="Pfam" id="PF02518">
    <property type="entry name" value="HATPase_c"/>
    <property type="match status" value="1"/>
</dbReference>
<keyword evidence="8 15" id="KW-0812">Transmembrane</keyword>
<evidence type="ECO:0000256" key="7">
    <source>
        <dbReference type="ARBA" id="ARBA00022679"/>
    </source>
</evidence>
<dbReference type="PROSITE" id="PS50885">
    <property type="entry name" value="HAMP"/>
    <property type="match status" value="1"/>
</dbReference>